<sequence>MLYEDKIIETIPVGPLGLIPLKSMSQLGEKVDRYLVDWRHERESEHKTTIAFAGYQRDSYIISAKTPRFGSGEAKGVLEESVRGDDLYIMVDVCNHSLTYSLCGMINHMSPDDHFQDLKRVIAAAAGKARRINVIMPFLYEGRQHKRSGRESLDCALALQELVNMGVENIITFDAHDPRVQNAIPLKGFETVQPIYQFLKYLLKEEPDLQIDSDHMMVISPDEGGTGRAVYFANMLGLDMGMFYKRRDYTRIVNGRNPIVAHEFLGSSVEGKDVLIIDDMISSGESVLDVAKELKRRKARKVFICATFGLFTNGLAKFDEYYEDSLIDRILTTNLVYQSQELLARPYYINVDMSKYIALIIDNLNHDASLSELLTPTKRINRLLDSYRSK</sequence>
<accession>A0A9D2L6V6</accession>
<feature type="domain" description="Ribose-phosphate pyrophosphokinase N-terminal" evidence="8">
    <location>
        <begin position="19"/>
        <end position="166"/>
    </location>
</feature>
<dbReference type="AlphaFoldDB" id="A0A9D2L6V6"/>
<evidence type="ECO:0000256" key="2">
    <source>
        <dbReference type="ARBA" id="ARBA00022679"/>
    </source>
</evidence>
<dbReference type="GO" id="GO:0004749">
    <property type="term" value="F:ribose phosphate diphosphokinase activity"/>
    <property type="evidence" value="ECO:0007669"/>
    <property type="project" value="UniProtKB-EC"/>
</dbReference>
<dbReference type="InterPro" id="IPR000836">
    <property type="entry name" value="PRTase_dom"/>
</dbReference>
<reference evidence="9" key="2">
    <citation type="submission" date="2021-04" db="EMBL/GenBank/DDBJ databases">
        <authorList>
            <person name="Gilroy R."/>
        </authorList>
    </citation>
    <scope>NUCLEOTIDE SEQUENCE</scope>
    <source>
        <strain evidence="9">CHK188-4685</strain>
    </source>
</reference>
<proteinExistence type="predicted"/>
<reference evidence="9" key="1">
    <citation type="journal article" date="2021" name="PeerJ">
        <title>Extensive microbial diversity within the chicken gut microbiome revealed by metagenomics and culture.</title>
        <authorList>
            <person name="Gilroy R."/>
            <person name="Ravi A."/>
            <person name="Getino M."/>
            <person name="Pursley I."/>
            <person name="Horton D.L."/>
            <person name="Alikhan N.F."/>
            <person name="Baker D."/>
            <person name="Gharbi K."/>
            <person name="Hall N."/>
            <person name="Watson M."/>
            <person name="Adriaenssens E.M."/>
            <person name="Foster-Nyarko E."/>
            <person name="Jarju S."/>
            <person name="Secka A."/>
            <person name="Antonio M."/>
            <person name="Oren A."/>
            <person name="Chaudhuri R.R."/>
            <person name="La Ragione R."/>
            <person name="Hildebrand F."/>
            <person name="Pallen M.J."/>
        </authorList>
    </citation>
    <scope>NUCLEOTIDE SEQUENCE</scope>
    <source>
        <strain evidence="9">CHK188-4685</strain>
    </source>
</reference>
<gene>
    <name evidence="9" type="ORF">H9716_04530</name>
</gene>
<dbReference type="GO" id="GO:0016301">
    <property type="term" value="F:kinase activity"/>
    <property type="evidence" value="ECO:0007669"/>
    <property type="project" value="UniProtKB-KW"/>
</dbReference>
<dbReference type="GO" id="GO:0006164">
    <property type="term" value="P:purine nucleotide biosynthetic process"/>
    <property type="evidence" value="ECO:0007669"/>
    <property type="project" value="TreeGrafter"/>
</dbReference>
<dbReference type="GO" id="GO:0006015">
    <property type="term" value="P:5-phosphoribose 1-diphosphate biosynthetic process"/>
    <property type="evidence" value="ECO:0007669"/>
    <property type="project" value="TreeGrafter"/>
</dbReference>
<dbReference type="NCBIfam" id="TIGR01251">
    <property type="entry name" value="ribP_PPkin"/>
    <property type="match status" value="1"/>
</dbReference>
<dbReference type="Proteomes" id="UP000886804">
    <property type="component" value="Unassembled WGS sequence"/>
</dbReference>
<dbReference type="InterPro" id="IPR029057">
    <property type="entry name" value="PRTase-like"/>
</dbReference>
<evidence type="ECO:0000256" key="4">
    <source>
        <dbReference type="ARBA" id="ARBA00022741"/>
    </source>
</evidence>
<dbReference type="EC" id="2.7.6.1" evidence="1"/>
<comment type="caution">
    <text evidence="9">The sequence shown here is derived from an EMBL/GenBank/DDBJ whole genome shotgun (WGS) entry which is preliminary data.</text>
</comment>
<keyword evidence="2" id="KW-0808">Transferase</keyword>
<organism evidence="9 10">
    <name type="scientific">Candidatus Enterocloster faecavium</name>
    <dbReference type="NCBI Taxonomy" id="2838560"/>
    <lineage>
        <taxon>Bacteria</taxon>
        <taxon>Bacillati</taxon>
        <taxon>Bacillota</taxon>
        <taxon>Clostridia</taxon>
        <taxon>Lachnospirales</taxon>
        <taxon>Lachnospiraceae</taxon>
        <taxon>Enterocloster</taxon>
    </lineage>
</organism>
<dbReference type="PANTHER" id="PTHR10210:SF32">
    <property type="entry name" value="RIBOSE-PHOSPHATE PYROPHOSPHOKINASE 2"/>
    <property type="match status" value="1"/>
</dbReference>
<protein>
    <recommendedName>
        <fullName evidence="1">ribose-phosphate diphosphokinase</fullName>
        <ecNumber evidence="1">2.7.6.1</ecNumber>
    </recommendedName>
</protein>
<keyword evidence="4" id="KW-0547">Nucleotide-binding</keyword>
<dbReference type="GO" id="GO:0005524">
    <property type="term" value="F:ATP binding"/>
    <property type="evidence" value="ECO:0007669"/>
    <property type="project" value="UniProtKB-KW"/>
</dbReference>
<dbReference type="InterPro" id="IPR005946">
    <property type="entry name" value="Rib-P_diPkinase"/>
</dbReference>
<evidence type="ECO:0000256" key="6">
    <source>
        <dbReference type="ARBA" id="ARBA00022840"/>
    </source>
</evidence>
<dbReference type="PANTHER" id="PTHR10210">
    <property type="entry name" value="RIBOSE-PHOSPHATE DIPHOSPHOKINASE FAMILY MEMBER"/>
    <property type="match status" value="1"/>
</dbReference>
<evidence type="ECO:0000259" key="8">
    <source>
        <dbReference type="Pfam" id="PF13793"/>
    </source>
</evidence>
<evidence type="ECO:0000256" key="7">
    <source>
        <dbReference type="ARBA" id="ARBA00049535"/>
    </source>
</evidence>
<evidence type="ECO:0000256" key="3">
    <source>
        <dbReference type="ARBA" id="ARBA00022727"/>
    </source>
</evidence>
<keyword evidence="3" id="KW-0545">Nucleotide biosynthesis</keyword>
<dbReference type="GO" id="GO:0000287">
    <property type="term" value="F:magnesium ion binding"/>
    <property type="evidence" value="ECO:0007669"/>
    <property type="project" value="InterPro"/>
</dbReference>
<dbReference type="NCBIfam" id="NF005299">
    <property type="entry name" value="PRK06827.1"/>
    <property type="match status" value="1"/>
</dbReference>
<dbReference type="GO" id="GO:0002189">
    <property type="term" value="C:ribose phosphate diphosphokinase complex"/>
    <property type="evidence" value="ECO:0007669"/>
    <property type="project" value="TreeGrafter"/>
</dbReference>
<dbReference type="SUPFAM" id="SSF53271">
    <property type="entry name" value="PRTase-like"/>
    <property type="match status" value="2"/>
</dbReference>
<dbReference type="EMBL" id="DWYS01000055">
    <property type="protein sequence ID" value="HJB07112.1"/>
    <property type="molecule type" value="Genomic_DNA"/>
</dbReference>
<comment type="catalytic activity">
    <reaction evidence="7">
        <text>D-ribose 5-phosphate + ATP = 5-phospho-alpha-D-ribose 1-diphosphate + AMP + H(+)</text>
        <dbReference type="Rhea" id="RHEA:15609"/>
        <dbReference type="ChEBI" id="CHEBI:15378"/>
        <dbReference type="ChEBI" id="CHEBI:30616"/>
        <dbReference type="ChEBI" id="CHEBI:58017"/>
        <dbReference type="ChEBI" id="CHEBI:78346"/>
        <dbReference type="ChEBI" id="CHEBI:456215"/>
        <dbReference type="EC" id="2.7.6.1"/>
    </reaction>
</comment>
<evidence type="ECO:0000256" key="5">
    <source>
        <dbReference type="ARBA" id="ARBA00022777"/>
    </source>
</evidence>
<dbReference type="GO" id="GO:0005737">
    <property type="term" value="C:cytoplasm"/>
    <property type="evidence" value="ECO:0007669"/>
    <property type="project" value="TreeGrafter"/>
</dbReference>
<evidence type="ECO:0000313" key="9">
    <source>
        <dbReference type="EMBL" id="HJB07112.1"/>
    </source>
</evidence>
<dbReference type="Pfam" id="PF13793">
    <property type="entry name" value="Pribosyltran_N"/>
    <property type="match status" value="1"/>
</dbReference>
<keyword evidence="5" id="KW-0418">Kinase</keyword>
<dbReference type="Pfam" id="PF14572">
    <property type="entry name" value="Pribosyl_synth"/>
    <property type="match status" value="1"/>
</dbReference>
<dbReference type="CDD" id="cd06223">
    <property type="entry name" value="PRTases_typeI"/>
    <property type="match status" value="1"/>
</dbReference>
<name>A0A9D2L6V6_9FIRM</name>
<evidence type="ECO:0000313" key="10">
    <source>
        <dbReference type="Proteomes" id="UP000886804"/>
    </source>
</evidence>
<keyword evidence="6" id="KW-0067">ATP-binding</keyword>
<evidence type="ECO:0000256" key="1">
    <source>
        <dbReference type="ARBA" id="ARBA00013247"/>
    </source>
</evidence>
<dbReference type="Gene3D" id="3.40.50.2020">
    <property type="match status" value="2"/>
</dbReference>
<dbReference type="InterPro" id="IPR029099">
    <property type="entry name" value="Pribosyltran_N"/>
</dbReference>